<protein>
    <recommendedName>
        <fullName evidence="8">Phosphate-specific transport system accessory protein PhoU</fullName>
    </recommendedName>
</protein>
<evidence type="ECO:0000256" key="2">
    <source>
        <dbReference type="ARBA" id="ARBA00008107"/>
    </source>
</evidence>
<dbReference type="EMBL" id="JAICBX010000002">
    <property type="protein sequence ID" value="MBW8637741.1"/>
    <property type="molecule type" value="Genomic_DNA"/>
</dbReference>
<dbReference type="AlphaFoldDB" id="A0AAE2ZN25"/>
<reference evidence="11" key="1">
    <citation type="submission" date="2021-08" db="EMBL/GenBank/DDBJ databases">
        <title>Hoeflea bacterium WL0058 sp. nov., isolated from the sediment.</title>
        <authorList>
            <person name="Wang L."/>
            <person name="Zhang D."/>
        </authorList>
    </citation>
    <scope>NUCLEOTIDE SEQUENCE</scope>
    <source>
        <strain evidence="11">WL0058</strain>
    </source>
</reference>
<evidence type="ECO:0000313" key="12">
    <source>
        <dbReference type="Proteomes" id="UP001196509"/>
    </source>
</evidence>
<dbReference type="PANTHER" id="PTHR42930:SF3">
    <property type="entry name" value="PHOSPHATE-SPECIFIC TRANSPORT SYSTEM ACCESSORY PROTEIN PHOU"/>
    <property type="match status" value="1"/>
</dbReference>
<dbReference type="NCBIfam" id="TIGR02135">
    <property type="entry name" value="phoU_full"/>
    <property type="match status" value="1"/>
</dbReference>
<keyword evidence="5 8" id="KW-0963">Cytoplasm</keyword>
<keyword evidence="4 8" id="KW-0813">Transport</keyword>
<dbReference type="PIRSF" id="PIRSF003107">
    <property type="entry name" value="PhoU"/>
    <property type="match status" value="1"/>
</dbReference>
<evidence type="ECO:0000256" key="5">
    <source>
        <dbReference type="ARBA" id="ARBA00022490"/>
    </source>
</evidence>
<evidence type="ECO:0000256" key="8">
    <source>
        <dbReference type="PIRNR" id="PIRNR003107"/>
    </source>
</evidence>
<evidence type="ECO:0000256" key="3">
    <source>
        <dbReference type="ARBA" id="ARBA00011738"/>
    </source>
</evidence>
<dbReference type="InterPro" id="IPR028366">
    <property type="entry name" value="PhoU"/>
</dbReference>
<organism evidence="11 12">
    <name type="scientific">Flavimaribacter sediminis</name>
    <dbReference type="NCBI Taxonomy" id="2865987"/>
    <lineage>
        <taxon>Bacteria</taxon>
        <taxon>Pseudomonadati</taxon>
        <taxon>Pseudomonadota</taxon>
        <taxon>Alphaproteobacteria</taxon>
        <taxon>Hyphomicrobiales</taxon>
        <taxon>Rhizobiaceae</taxon>
        <taxon>Flavimaribacter</taxon>
    </lineage>
</organism>
<evidence type="ECO:0000256" key="6">
    <source>
        <dbReference type="ARBA" id="ARBA00022592"/>
    </source>
</evidence>
<dbReference type="GO" id="GO:0045936">
    <property type="term" value="P:negative regulation of phosphate metabolic process"/>
    <property type="evidence" value="ECO:0007669"/>
    <property type="project" value="InterPro"/>
</dbReference>
<comment type="subcellular location">
    <subcellularLocation>
        <location evidence="1 8">Cytoplasm</location>
    </subcellularLocation>
</comment>
<keyword evidence="12" id="KW-1185">Reference proteome</keyword>
<dbReference type="PANTHER" id="PTHR42930">
    <property type="entry name" value="PHOSPHATE-SPECIFIC TRANSPORT SYSTEM ACCESSORY PROTEIN PHOU"/>
    <property type="match status" value="1"/>
</dbReference>
<evidence type="ECO:0000256" key="9">
    <source>
        <dbReference type="SAM" id="MobiDB-lite"/>
    </source>
</evidence>
<evidence type="ECO:0000313" key="11">
    <source>
        <dbReference type="EMBL" id="MBW8637741.1"/>
    </source>
</evidence>
<evidence type="ECO:0000256" key="4">
    <source>
        <dbReference type="ARBA" id="ARBA00022448"/>
    </source>
</evidence>
<proteinExistence type="inferred from homology"/>
<dbReference type="SUPFAM" id="SSF109755">
    <property type="entry name" value="PhoU-like"/>
    <property type="match status" value="1"/>
</dbReference>
<dbReference type="Pfam" id="PF01895">
    <property type="entry name" value="PhoU"/>
    <property type="match status" value="2"/>
</dbReference>
<sequence length="245" mass="27327">MPEESKVSAASAHTVSSYDEELQYLVRRISEMGGVAERMVEQSVHALVNSDHSLSQKVISDDLLVDEAERQIDEKAVLIIARRQPMASDLRDIIGSIRIAADLERIGDMAKNIAKRVIAVEGLGQPKKLVRGLEHLTELALNQLKDVLDAYSNRSPEAASIVRERDEEIDAIYTSLFRELLTYMMEDPRNITACTHLLFCAKNIERIGDHATNIAESIYYMTTGTQPDNERPKDDETASVSVSAK</sequence>
<evidence type="ECO:0000259" key="10">
    <source>
        <dbReference type="Pfam" id="PF01895"/>
    </source>
</evidence>
<dbReference type="InterPro" id="IPR038078">
    <property type="entry name" value="PhoU-like_sf"/>
</dbReference>
<comment type="similarity">
    <text evidence="2 8">Belongs to the PhoU family.</text>
</comment>
<comment type="function">
    <text evidence="7 8">Plays a role in the regulation of phosphate uptake.</text>
</comment>
<comment type="caution">
    <text evidence="11">The sequence shown here is derived from an EMBL/GenBank/DDBJ whole genome shotgun (WGS) entry which is preliminary data.</text>
</comment>
<dbReference type="Proteomes" id="UP001196509">
    <property type="component" value="Unassembled WGS sequence"/>
</dbReference>
<keyword evidence="6 8" id="KW-0592">Phosphate transport</keyword>
<feature type="domain" description="PhoU" evidence="10">
    <location>
        <begin position="134"/>
        <end position="218"/>
    </location>
</feature>
<feature type="domain" description="PhoU" evidence="10">
    <location>
        <begin position="29"/>
        <end position="117"/>
    </location>
</feature>
<dbReference type="RefSeq" id="WP_220228426.1">
    <property type="nucleotide sequence ID" value="NZ_JAICBX010000002.1"/>
</dbReference>
<gene>
    <name evidence="11" type="primary">phoU</name>
    <name evidence="11" type="ORF">K1W69_11130</name>
</gene>
<dbReference type="GO" id="GO:0030643">
    <property type="term" value="P:intracellular phosphate ion homeostasis"/>
    <property type="evidence" value="ECO:0007669"/>
    <property type="project" value="InterPro"/>
</dbReference>
<dbReference type="GO" id="GO:0005737">
    <property type="term" value="C:cytoplasm"/>
    <property type="evidence" value="ECO:0007669"/>
    <property type="project" value="UniProtKB-SubCell"/>
</dbReference>
<comment type="subunit">
    <text evidence="3 8">Homodimer.</text>
</comment>
<dbReference type="InterPro" id="IPR026022">
    <property type="entry name" value="PhoU_dom"/>
</dbReference>
<name>A0AAE2ZN25_9HYPH</name>
<accession>A0AAE2ZN25</accession>
<evidence type="ECO:0000256" key="7">
    <source>
        <dbReference type="ARBA" id="ARBA00056181"/>
    </source>
</evidence>
<evidence type="ECO:0000256" key="1">
    <source>
        <dbReference type="ARBA" id="ARBA00004496"/>
    </source>
</evidence>
<dbReference type="FunFam" id="1.20.58.220:FF:000004">
    <property type="entry name" value="Phosphate-specific transport system accessory protein PhoU"/>
    <property type="match status" value="1"/>
</dbReference>
<dbReference type="Gene3D" id="1.20.58.220">
    <property type="entry name" value="Phosphate transport system protein phou homolog 2, domain 2"/>
    <property type="match status" value="1"/>
</dbReference>
<feature type="region of interest" description="Disordered" evidence="9">
    <location>
        <begin position="223"/>
        <end position="245"/>
    </location>
</feature>
<dbReference type="GO" id="GO:0006817">
    <property type="term" value="P:phosphate ion transport"/>
    <property type="evidence" value="ECO:0007669"/>
    <property type="project" value="UniProtKB-KW"/>
</dbReference>